<dbReference type="PANTHER" id="PTHR24409:SF295">
    <property type="entry name" value="AZ2-RELATED"/>
    <property type="match status" value="1"/>
</dbReference>
<keyword evidence="2" id="KW-0677">Repeat</keyword>
<evidence type="ECO:0000256" key="4">
    <source>
        <dbReference type="ARBA" id="ARBA00022833"/>
    </source>
</evidence>
<name>A0A6A5KEA6_9PLEO</name>
<dbReference type="InterPro" id="IPR022755">
    <property type="entry name" value="Znf_C2H2_jaz"/>
</dbReference>
<dbReference type="Proteomes" id="UP000800040">
    <property type="component" value="Unassembled WGS sequence"/>
</dbReference>
<evidence type="ECO:0000259" key="6">
    <source>
        <dbReference type="PROSITE" id="PS50157"/>
    </source>
</evidence>
<protein>
    <recommendedName>
        <fullName evidence="6">C2H2-type domain-containing protein</fullName>
    </recommendedName>
</protein>
<keyword evidence="8" id="KW-1185">Reference proteome</keyword>
<evidence type="ECO:0000256" key="3">
    <source>
        <dbReference type="ARBA" id="ARBA00022771"/>
    </source>
</evidence>
<accession>A0A6A5KEA6</accession>
<keyword evidence="3 5" id="KW-0863">Zinc-finger</keyword>
<evidence type="ECO:0000313" key="7">
    <source>
        <dbReference type="EMBL" id="KAF1834530.1"/>
    </source>
</evidence>
<dbReference type="EMBL" id="ML975300">
    <property type="protein sequence ID" value="KAF1834530.1"/>
    <property type="molecule type" value="Genomic_DNA"/>
</dbReference>
<dbReference type="InterPro" id="IPR013087">
    <property type="entry name" value="Znf_C2H2_type"/>
</dbReference>
<dbReference type="Gene3D" id="3.30.160.60">
    <property type="entry name" value="Classic Zinc Finger"/>
    <property type="match status" value="2"/>
</dbReference>
<dbReference type="PROSITE" id="PS00028">
    <property type="entry name" value="ZINC_FINGER_C2H2_1"/>
    <property type="match status" value="3"/>
</dbReference>
<evidence type="ECO:0000256" key="5">
    <source>
        <dbReference type="PROSITE-ProRule" id="PRU00042"/>
    </source>
</evidence>
<sequence length="188" mass="22121">MSEDTKCETCHREFGTQEAAVRHMDILAHWDTRFKCSTCDKKFFTQRAADQHMYDTGHRKPQVQCETCDKRFHTQRSADNHMSAKKHRKPQFKVETCDEGFGSQLSAIQHREAPSNYERHNYHDRSQKFQGGNFSNIVCFSRTPWCWRVFFEPAVLLTIVRTWARAFNVARTLRARSNRCTQISIKAL</sequence>
<evidence type="ECO:0000256" key="2">
    <source>
        <dbReference type="ARBA" id="ARBA00022737"/>
    </source>
</evidence>
<dbReference type="AlphaFoldDB" id="A0A6A5KEA6"/>
<evidence type="ECO:0000313" key="8">
    <source>
        <dbReference type="Proteomes" id="UP000800040"/>
    </source>
</evidence>
<dbReference type="SMART" id="SM00355">
    <property type="entry name" value="ZnF_C2H2"/>
    <property type="match status" value="3"/>
</dbReference>
<gene>
    <name evidence="7" type="ORF">BDW02DRAFT_568920</name>
</gene>
<feature type="domain" description="C2H2-type" evidence="6">
    <location>
        <begin position="34"/>
        <end position="61"/>
    </location>
</feature>
<proteinExistence type="predicted"/>
<dbReference type="SUPFAM" id="SSF57667">
    <property type="entry name" value="beta-beta-alpha zinc fingers"/>
    <property type="match status" value="2"/>
</dbReference>
<dbReference type="GO" id="GO:0005634">
    <property type="term" value="C:nucleus"/>
    <property type="evidence" value="ECO:0007669"/>
    <property type="project" value="TreeGrafter"/>
</dbReference>
<dbReference type="PROSITE" id="PS50157">
    <property type="entry name" value="ZINC_FINGER_C2H2_2"/>
    <property type="match status" value="1"/>
</dbReference>
<evidence type="ECO:0000256" key="1">
    <source>
        <dbReference type="ARBA" id="ARBA00022723"/>
    </source>
</evidence>
<organism evidence="7 8">
    <name type="scientific">Decorospora gaudefroyi</name>
    <dbReference type="NCBI Taxonomy" id="184978"/>
    <lineage>
        <taxon>Eukaryota</taxon>
        <taxon>Fungi</taxon>
        <taxon>Dikarya</taxon>
        <taxon>Ascomycota</taxon>
        <taxon>Pezizomycotina</taxon>
        <taxon>Dothideomycetes</taxon>
        <taxon>Pleosporomycetidae</taxon>
        <taxon>Pleosporales</taxon>
        <taxon>Pleosporineae</taxon>
        <taxon>Pleosporaceae</taxon>
        <taxon>Decorospora</taxon>
    </lineage>
</organism>
<keyword evidence="1" id="KW-0479">Metal-binding</keyword>
<dbReference type="Pfam" id="PF12171">
    <property type="entry name" value="zf-C2H2_jaz"/>
    <property type="match status" value="1"/>
</dbReference>
<keyword evidence="4" id="KW-0862">Zinc</keyword>
<reference evidence="7" key="1">
    <citation type="submission" date="2020-01" db="EMBL/GenBank/DDBJ databases">
        <authorList>
            <consortium name="DOE Joint Genome Institute"/>
            <person name="Haridas S."/>
            <person name="Albert R."/>
            <person name="Binder M."/>
            <person name="Bloem J."/>
            <person name="Labutti K."/>
            <person name="Salamov A."/>
            <person name="Andreopoulos B."/>
            <person name="Baker S.E."/>
            <person name="Barry K."/>
            <person name="Bills G."/>
            <person name="Bluhm B.H."/>
            <person name="Cannon C."/>
            <person name="Castanera R."/>
            <person name="Culley D.E."/>
            <person name="Daum C."/>
            <person name="Ezra D."/>
            <person name="Gonzalez J.B."/>
            <person name="Henrissat B."/>
            <person name="Kuo A."/>
            <person name="Liang C."/>
            <person name="Lipzen A."/>
            <person name="Lutzoni F."/>
            <person name="Magnuson J."/>
            <person name="Mondo S."/>
            <person name="Nolan M."/>
            <person name="Ohm R."/>
            <person name="Pangilinan J."/>
            <person name="Park H.-J."/>
            <person name="Ramirez L."/>
            <person name="Alfaro M."/>
            <person name="Sun H."/>
            <person name="Tritt A."/>
            <person name="Yoshinaga Y."/>
            <person name="Zwiers L.-H."/>
            <person name="Turgeon B.G."/>
            <person name="Goodwin S.B."/>
            <person name="Spatafora J.W."/>
            <person name="Crous P.W."/>
            <person name="Grigoriev I.V."/>
        </authorList>
    </citation>
    <scope>NUCLEOTIDE SEQUENCE</scope>
    <source>
        <strain evidence="7">P77</strain>
    </source>
</reference>
<dbReference type="PANTHER" id="PTHR24409">
    <property type="entry name" value="ZINC FINGER PROTEIN 142"/>
    <property type="match status" value="1"/>
</dbReference>
<dbReference type="InterPro" id="IPR036236">
    <property type="entry name" value="Znf_C2H2_sf"/>
</dbReference>
<dbReference type="GO" id="GO:0000977">
    <property type="term" value="F:RNA polymerase II transcription regulatory region sequence-specific DNA binding"/>
    <property type="evidence" value="ECO:0007669"/>
    <property type="project" value="TreeGrafter"/>
</dbReference>
<dbReference type="GO" id="GO:0000981">
    <property type="term" value="F:DNA-binding transcription factor activity, RNA polymerase II-specific"/>
    <property type="evidence" value="ECO:0007669"/>
    <property type="project" value="TreeGrafter"/>
</dbReference>
<dbReference type="GO" id="GO:0008270">
    <property type="term" value="F:zinc ion binding"/>
    <property type="evidence" value="ECO:0007669"/>
    <property type="project" value="UniProtKB-KW"/>
</dbReference>
<dbReference type="OrthoDB" id="6077919at2759"/>